<comment type="caution">
    <text evidence="1">The sequence shown here is derived from an EMBL/GenBank/DDBJ whole genome shotgun (WGS) entry which is preliminary data.</text>
</comment>
<dbReference type="Pfam" id="PF23840">
    <property type="entry name" value="Phage_tail_terminator"/>
    <property type="match status" value="1"/>
</dbReference>
<gene>
    <name evidence="1" type="ORF">A6302_01466</name>
</gene>
<evidence type="ECO:0000313" key="2">
    <source>
        <dbReference type="Proteomes" id="UP000094622"/>
    </source>
</evidence>
<accession>A0A1E3H499</accession>
<keyword evidence="2" id="KW-1185">Reference proteome</keyword>
<proteinExistence type="predicted"/>
<dbReference type="InterPro" id="IPR056912">
    <property type="entry name" value="Phage_JBD30_tail_term-like"/>
</dbReference>
<name>A0A1E3H499_9HYPH</name>
<dbReference type="OrthoDB" id="8371462at2"/>
<dbReference type="EMBL" id="MCRJ01000027">
    <property type="protein sequence ID" value="ODN71177.1"/>
    <property type="molecule type" value="Genomic_DNA"/>
</dbReference>
<sequence length="140" mass="14943">MIGLVVDRLIATAAPPLLSVEAAENLDALGKGTAARHGAAFVIPMRERASANRFAGGAFEQEVTVEIAVAVAIRAQDSAKGGKRAVLIEGFQAALEASLAGWRPRPDSQLMDYLGADSAPFGNGLTWWVAVWRTSRWIRK</sequence>
<reference evidence="1 2" key="1">
    <citation type="submission" date="2016-07" db="EMBL/GenBank/DDBJ databases">
        <title>Draft Genome Sequence of Methylobrevis pamukkalensis PK2.</title>
        <authorList>
            <person name="Vasilenko O.V."/>
            <person name="Doronina N.V."/>
            <person name="Shmareva M.N."/>
            <person name="Tarlachkov S.V."/>
            <person name="Mustakhimov I."/>
            <person name="Trotsenko Y.A."/>
        </authorList>
    </citation>
    <scope>NUCLEOTIDE SEQUENCE [LARGE SCALE GENOMIC DNA]</scope>
    <source>
        <strain evidence="1 2">PK2</strain>
    </source>
</reference>
<protein>
    <submittedName>
        <fullName evidence="1">Uncharacterized protein</fullName>
    </submittedName>
</protein>
<organism evidence="1 2">
    <name type="scientific">Methylobrevis pamukkalensis</name>
    <dbReference type="NCBI Taxonomy" id="1439726"/>
    <lineage>
        <taxon>Bacteria</taxon>
        <taxon>Pseudomonadati</taxon>
        <taxon>Pseudomonadota</taxon>
        <taxon>Alphaproteobacteria</taxon>
        <taxon>Hyphomicrobiales</taxon>
        <taxon>Pleomorphomonadaceae</taxon>
        <taxon>Methylobrevis</taxon>
    </lineage>
</organism>
<dbReference type="RefSeq" id="WP_083255571.1">
    <property type="nucleotide sequence ID" value="NZ_MCRJ01000027.1"/>
</dbReference>
<dbReference type="Proteomes" id="UP000094622">
    <property type="component" value="Unassembled WGS sequence"/>
</dbReference>
<dbReference type="AlphaFoldDB" id="A0A1E3H499"/>
<evidence type="ECO:0000313" key="1">
    <source>
        <dbReference type="EMBL" id="ODN71177.1"/>
    </source>
</evidence>